<dbReference type="GO" id="GO:0038023">
    <property type="term" value="F:signaling receptor activity"/>
    <property type="evidence" value="ECO:0007669"/>
    <property type="project" value="TreeGrafter"/>
</dbReference>
<dbReference type="EMBL" id="CAJPWZ010003339">
    <property type="protein sequence ID" value="CAG2258171.1"/>
    <property type="molecule type" value="Genomic_DNA"/>
</dbReference>
<dbReference type="PROSITE" id="PS50104">
    <property type="entry name" value="TIR"/>
    <property type="match status" value="1"/>
</dbReference>
<comment type="similarity">
    <text evidence="2">Belongs to the Toll-like receptor family.</text>
</comment>
<dbReference type="SMART" id="SM00369">
    <property type="entry name" value="LRR_TYP"/>
    <property type="match status" value="7"/>
</dbReference>
<dbReference type="SMART" id="SM00082">
    <property type="entry name" value="LRRCT"/>
    <property type="match status" value="1"/>
</dbReference>
<evidence type="ECO:0000259" key="12">
    <source>
        <dbReference type="PROSITE" id="PS50104"/>
    </source>
</evidence>
<protein>
    <recommendedName>
        <fullName evidence="12">TIR domain-containing protein</fullName>
    </recommendedName>
</protein>
<feature type="chain" id="PRO_5035754931" description="TIR domain-containing protein" evidence="11">
    <location>
        <begin position="29"/>
        <end position="649"/>
    </location>
</feature>
<evidence type="ECO:0000256" key="2">
    <source>
        <dbReference type="ARBA" id="ARBA00009634"/>
    </source>
</evidence>
<feature type="domain" description="TIR" evidence="12">
    <location>
        <begin position="498"/>
        <end position="638"/>
    </location>
</feature>
<evidence type="ECO:0000256" key="7">
    <source>
        <dbReference type="ARBA" id="ARBA00022989"/>
    </source>
</evidence>
<keyword evidence="10" id="KW-0325">Glycoprotein</keyword>
<dbReference type="Gene3D" id="3.80.10.10">
    <property type="entry name" value="Ribonuclease Inhibitor"/>
    <property type="match status" value="3"/>
</dbReference>
<accession>A0A8S3VSY3</accession>
<dbReference type="PROSITE" id="PS51450">
    <property type="entry name" value="LRR"/>
    <property type="match status" value="1"/>
</dbReference>
<keyword evidence="3" id="KW-0433">Leucine-rich repeat</keyword>
<keyword evidence="4" id="KW-0812">Transmembrane</keyword>
<evidence type="ECO:0000313" key="13">
    <source>
        <dbReference type="EMBL" id="CAG2258171.1"/>
    </source>
</evidence>
<dbReference type="PANTHER" id="PTHR24365">
    <property type="entry name" value="TOLL-LIKE RECEPTOR"/>
    <property type="match status" value="1"/>
</dbReference>
<dbReference type="SUPFAM" id="SSF52200">
    <property type="entry name" value="Toll/Interleukin receptor TIR domain"/>
    <property type="match status" value="1"/>
</dbReference>
<dbReference type="AlphaFoldDB" id="A0A8S3VSY3"/>
<dbReference type="OrthoDB" id="1081807at2759"/>
<dbReference type="InterPro" id="IPR032675">
    <property type="entry name" value="LRR_dom_sf"/>
</dbReference>
<evidence type="ECO:0000256" key="9">
    <source>
        <dbReference type="ARBA" id="ARBA00023170"/>
    </source>
</evidence>
<evidence type="ECO:0000256" key="4">
    <source>
        <dbReference type="ARBA" id="ARBA00022692"/>
    </source>
</evidence>
<keyword evidence="6" id="KW-0677">Repeat</keyword>
<keyword evidence="8" id="KW-0472">Membrane</keyword>
<dbReference type="InterPro" id="IPR001611">
    <property type="entry name" value="Leu-rich_rpt"/>
</dbReference>
<dbReference type="Pfam" id="PF13855">
    <property type="entry name" value="LRR_8"/>
    <property type="match status" value="2"/>
</dbReference>
<dbReference type="InterPro" id="IPR035897">
    <property type="entry name" value="Toll_tir_struct_dom_sf"/>
</dbReference>
<dbReference type="SMART" id="SM00255">
    <property type="entry name" value="TIR"/>
    <property type="match status" value="1"/>
</dbReference>
<organism evidence="13 14">
    <name type="scientific">Mytilus edulis</name>
    <name type="common">Blue mussel</name>
    <dbReference type="NCBI Taxonomy" id="6550"/>
    <lineage>
        <taxon>Eukaryota</taxon>
        <taxon>Metazoa</taxon>
        <taxon>Spiralia</taxon>
        <taxon>Lophotrochozoa</taxon>
        <taxon>Mollusca</taxon>
        <taxon>Bivalvia</taxon>
        <taxon>Autobranchia</taxon>
        <taxon>Pteriomorphia</taxon>
        <taxon>Mytilida</taxon>
        <taxon>Mytiloidea</taxon>
        <taxon>Mytilidae</taxon>
        <taxon>Mytilinae</taxon>
        <taxon>Mytilus</taxon>
    </lineage>
</organism>
<dbReference type="InterPro" id="IPR000157">
    <property type="entry name" value="TIR_dom"/>
</dbReference>
<comment type="subcellular location">
    <subcellularLocation>
        <location evidence="1">Membrane</location>
        <topology evidence="1">Single-pass type I membrane protein</topology>
    </subcellularLocation>
</comment>
<dbReference type="GO" id="GO:0007165">
    <property type="term" value="P:signal transduction"/>
    <property type="evidence" value="ECO:0007669"/>
    <property type="project" value="InterPro"/>
</dbReference>
<dbReference type="SUPFAM" id="SSF52058">
    <property type="entry name" value="L domain-like"/>
    <property type="match status" value="1"/>
</dbReference>
<evidence type="ECO:0000256" key="11">
    <source>
        <dbReference type="SAM" id="SignalP"/>
    </source>
</evidence>
<dbReference type="PANTHER" id="PTHR24365:SF530">
    <property type="entry name" value="MSTPROX-RELATED"/>
    <property type="match status" value="1"/>
</dbReference>
<comment type="caution">
    <text evidence="13">The sequence shown here is derived from an EMBL/GenBank/DDBJ whole genome shotgun (WGS) entry which is preliminary data.</text>
</comment>
<sequence length="649" mass="75384">MIGLVIFKLQHIFPQFILVYILLHVGSSSIPCLEPYCECSSQRKEATCTNLTFIPRLPDYVKNVYFKGNKFTNVTRHFMLNVTKTEIRHISLVDNSIEHFSRDTLYDLKWLRNFEISAEPKVYDLDVRSAFFKLKKDSITIVRFEDNNWKILPPDLFFGQTNITEASFSGNKAQRNAFVVFAPLQKLRLLNMSRNSLTTFDLQGQCTLKIADLSKNYIDEFQNFCCGTCNRYCCQSHGCKSKSPNLRVLDLGSNSLSILESSYFYCLPSLEILILNSNRFVSINDNAFVVLPSLQKLYIEKNQQITTIGPAAFNISTLRLLSLAYNNFRFDSKLNIHNFDPNSIFKYFLNLEVLNLGYNFLASDSDTSILIFKHLPNLITLNLENMRLNKLPSGIFSKMVSLESLNLQGNIIRYWPDGTFDKFINLKFLNLQKNQIQLLNKTSIKSEVLQRLLQFDLSNNPLMCTCDLMWFRNWIKKNNTSLLSNYPQGYKCAFPENLQDTLLEEYNPTEVIYREWVHASFVKRIEREGIKLCIHHRNFDVGVPISENVDKYMKESWKVVIIMSNDFAESEWCQWECECVQERRRHHGKDACVLIMLRTIDANHMTSSIKTLLQSTPYLRFKEGVGEEIFWQAIIDALRKPLSVPPMAI</sequence>
<gene>
    <name evidence="13" type="ORF">MEDL_69354</name>
</gene>
<keyword evidence="7" id="KW-1133">Transmembrane helix</keyword>
<evidence type="ECO:0000256" key="6">
    <source>
        <dbReference type="ARBA" id="ARBA00022737"/>
    </source>
</evidence>
<dbReference type="InterPro" id="IPR003591">
    <property type="entry name" value="Leu-rich_rpt_typical-subtyp"/>
</dbReference>
<feature type="signal peptide" evidence="11">
    <location>
        <begin position="1"/>
        <end position="28"/>
    </location>
</feature>
<keyword evidence="5 11" id="KW-0732">Signal</keyword>
<name>A0A8S3VSY3_MYTED</name>
<keyword evidence="14" id="KW-1185">Reference proteome</keyword>
<dbReference type="InterPro" id="IPR000483">
    <property type="entry name" value="Cys-rich_flank_reg_C"/>
</dbReference>
<dbReference type="Gene3D" id="3.40.50.10140">
    <property type="entry name" value="Toll/interleukin-1 receptor homology (TIR) domain"/>
    <property type="match status" value="1"/>
</dbReference>
<evidence type="ECO:0000256" key="3">
    <source>
        <dbReference type="ARBA" id="ARBA00022614"/>
    </source>
</evidence>
<evidence type="ECO:0000256" key="10">
    <source>
        <dbReference type="ARBA" id="ARBA00023180"/>
    </source>
</evidence>
<keyword evidence="9" id="KW-0675">Receptor</keyword>
<dbReference type="GO" id="GO:0005886">
    <property type="term" value="C:plasma membrane"/>
    <property type="evidence" value="ECO:0007669"/>
    <property type="project" value="TreeGrafter"/>
</dbReference>
<evidence type="ECO:0000256" key="5">
    <source>
        <dbReference type="ARBA" id="ARBA00022729"/>
    </source>
</evidence>
<evidence type="ECO:0000256" key="1">
    <source>
        <dbReference type="ARBA" id="ARBA00004479"/>
    </source>
</evidence>
<proteinExistence type="inferred from homology"/>
<evidence type="ECO:0000313" key="14">
    <source>
        <dbReference type="Proteomes" id="UP000683360"/>
    </source>
</evidence>
<evidence type="ECO:0000256" key="8">
    <source>
        <dbReference type="ARBA" id="ARBA00023136"/>
    </source>
</evidence>
<dbReference type="Proteomes" id="UP000683360">
    <property type="component" value="Unassembled WGS sequence"/>
</dbReference>
<dbReference type="Pfam" id="PF01582">
    <property type="entry name" value="TIR"/>
    <property type="match status" value="1"/>
</dbReference>
<reference evidence="13" key="1">
    <citation type="submission" date="2021-03" db="EMBL/GenBank/DDBJ databases">
        <authorList>
            <person name="Bekaert M."/>
        </authorList>
    </citation>
    <scope>NUCLEOTIDE SEQUENCE</scope>
</reference>